<dbReference type="SUPFAM" id="SSF50985">
    <property type="entry name" value="RCC1/BLIP-II"/>
    <property type="match status" value="1"/>
</dbReference>
<dbReference type="InterPro" id="IPR000408">
    <property type="entry name" value="Reg_chr_condens"/>
</dbReference>
<dbReference type="InterPro" id="IPR051553">
    <property type="entry name" value="Ran_GTPase-activating"/>
</dbReference>
<feature type="repeat" description="RCC1" evidence="1">
    <location>
        <begin position="136"/>
        <end position="192"/>
    </location>
</feature>
<protein>
    <submittedName>
        <fullName evidence="2">Regulator of chromosome condensation</fullName>
    </submittedName>
</protein>
<evidence type="ECO:0000313" key="3">
    <source>
        <dbReference type="Proteomes" id="UP000785200"/>
    </source>
</evidence>
<dbReference type="OrthoDB" id="5370059at2759"/>
<name>A0A9P6VQ64_9HELO</name>
<gene>
    <name evidence="2" type="ORF">D0Z07_0222</name>
</gene>
<reference evidence="2" key="1">
    <citation type="submission" date="2019-07" db="EMBL/GenBank/DDBJ databases">
        <title>Hyphodiscus hymeniophilus genome sequencing and assembly.</title>
        <authorList>
            <person name="Kramer G."/>
            <person name="Nodwell J."/>
        </authorList>
    </citation>
    <scope>NUCLEOTIDE SEQUENCE</scope>
    <source>
        <strain evidence="2">ATCC 34498</strain>
    </source>
</reference>
<dbReference type="GO" id="GO:0005737">
    <property type="term" value="C:cytoplasm"/>
    <property type="evidence" value="ECO:0007669"/>
    <property type="project" value="TreeGrafter"/>
</dbReference>
<dbReference type="InterPro" id="IPR009091">
    <property type="entry name" value="RCC1/BLIP-II"/>
</dbReference>
<dbReference type="PROSITE" id="PS50012">
    <property type="entry name" value="RCC1_3"/>
    <property type="match status" value="2"/>
</dbReference>
<sequence>MELWASGFNAWSQLQFDGELPAEPRDLDVFACVLKNEHIEILRTSLSATVVQTNSGIITAGFPDEFTKLCSKSNGRLFKVALAGNDKVSEFAAKGVTQYDSLQDFAAKKKSSFRPLSCIAQIASNQTGFTLLTSNGTVYTWGDGRYEACLGREVNDERKASDLCEVDELRDLPDRVVKISSGGYMTAALTAGNDVYLWGRQGHPELAEPLMASPTPLDLDGHDCLDVAVGMNHLIVLTTERRIFVVGSGRSGQLGLGSAIIELKEWKEVVMPLKKGQHVVSVHAAYKNSFVRVKDGT</sequence>
<evidence type="ECO:0000256" key="1">
    <source>
        <dbReference type="PROSITE-ProRule" id="PRU00235"/>
    </source>
</evidence>
<evidence type="ECO:0000313" key="2">
    <source>
        <dbReference type="EMBL" id="KAG0652556.1"/>
    </source>
</evidence>
<dbReference type="AlphaFoldDB" id="A0A9P6VQ64"/>
<organism evidence="2 3">
    <name type="scientific">Hyphodiscus hymeniophilus</name>
    <dbReference type="NCBI Taxonomy" id="353542"/>
    <lineage>
        <taxon>Eukaryota</taxon>
        <taxon>Fungi</taxon>
        <taxon>Dikarya</taxon>
        <taxon>Ascomycota</taxon>
        <taxon>Pezizomycotina</taxon>
        <taxon>Leotiomycetes</taxon>
        <taxon>Helotiales</taxon>
        <taxon>Hyphodiscaceae</taxon>
        <taxon>Hyphodiscus</taxon>
    </lineage>
</organism>
<proteinExistence type="predicted"/>
<dbReference type="GO" id="GO:0005085">
    <property type="term" value="F:guanyl-nucleotide exchange factor activity"/>
    <property type="evidence" value="ECO:0007669"/>
    <property type="project" value="TreeGrafter"/>
</dbReference>
<keyword evidence="3" id="KW-1185">Reference proteome</keyword>
<dbReference type="EMBL" id="VNKQ01000002">
    <property type="protein sequence ID" value="KAG0652556.1"/>
    <property type="molecule type" value="Genomic_DNA"/>
</dbReference>
<dbReference type="Proteomes" id="UP000785200">
    <property type="component" value="Unassembled WGS sequence"/>
</dbReference>
<feature type="repeat" description="RCC1" evidence="1">
    <location>
        <begin position="193"/>
        <end position="240"/>
    </location>
</feature>
<dbReference type="PANTHER" id="PTHR45982">
    <property type="entry name" value="REGULATOR OF CHROMOSOME CONDENSATION"/>
    <property type="match status" value="1"/>
</dbReference>
<dbReference type="PANTHER" id="PTHR45982:SF1">
    <property type="entry name" value="REGULATOR OF CHROMOSOME CONDENSATION"/>
    <property type="match status" value="1"/>
</dbReference>
<accession>A0A9P6VQ64</accession>
<comment type="caution">
    <text evidence="2">The sequence shown here is derived from an EMBL/GenBank/DDBJ whole genome shotgun (WGS) entry which is preliminary data.</text>
</comment>
<dbReference type="Gene3D" id="2.130.10.30">
    <property type="entry name" value="Regulator of chromosome condensation 1/beta-lactamase-inhibitor protein II"/>
    <property type="match status" value="1"/>
</dbReference>